<dbReference type="RefSeq" id="WP_014202415.1">
    <property type="nucleotide sequence ID" value="NC_016599.1"/>
</dbReference>
<feature type="transmembrane region" description="Helical" evidence="1">
    <location>
        <begin position="6"/>
        <end position="22"/>
    </location>
</feature>
<name>G8R3L0_OWEHD</name>
<dbReference type="AlphaFoldDB" id="G8R3L0"/>
<sequence>MSLKNAIGFSFVFLAVYSIVIISSFTQGALFLLGLSPVLVICLVFKTLKEPYTPTHTFEERFYEDYDYNRNQ</sequence>
<keyword evidence="1" id="KW-0812">Transmembrane</keyword>
<gene>
    <name evidence="2" type="ordered locus">Oweho_2091</name>
</gene>
<proteinExistence type="predicted"/>
<dbReference type="HOGENOM" id="CLU_2718466_0_0_10"/>
<keyword evidence="3" id="KW-1185">Reference proteome</keyword>
<feature type="transmembrane region" description="Helical" evidence="1">
    <location>
        <begin position="29"/>
        <end position="48"/>
    </location>
</feature>
<keyword evidence="1" id="KW-0472">Membrane</keyword>
<dbReference type="STRING" id="926562.Oweho_2091"/>
<protein>
    <submittedName>
        <fullName evidence="2">Uncharacterized protein</fullName>
    </submittedName>
</protein>
<reference evidence="2 3" key="1">
    <citation type="journal article" date="2012" name="Stand. Genomic Sci.">
        <title>Genome sequence of the orange-pigmented seawater bacterium Owenweeksia hongkongensis type strain (UST20020801(T)).</title>
        <authorList>
            <person name="Riedel T."/>
            <person name="Held B."/>
            <person name="Nolan M."/>
            <person name="Lucas S."/>
            <person name="Lapidus A."/>
            <person name="Tice H."/>
            <person name="Del Rio T.G."/>
            <person name="Cheng J.F."/>
            <person name="Han C."/>
            <person name="Tapia R."/>
            <person name="Goodwin L.A."/>
            <person name="Pitluck S."/>
            <person name="Liolios K."/>
            <person name="Mavromatis K."/>
            <person name="Pagani I."/>
            <person name="Ivanova N."/>
            <person name="Mikhailova N."/>
            <person name="Pati A."/>
            <person name="Chen A."/>
            <person name="Palaniappan K."/>
            <person name="Rohde M."/>
            <person name="Tindall B.J."/>
            <person name="Detter J.C."/>
            <person name="Goker M."/>
            <person name="Woyke T."/>
            <person name="Bristow J."/>
            <person name="Eisen J.A."/>
            <person name="Markowitz V."/>
            <person name="Hugenholtz P."/>
            <person name="Klenk H.P."/>
            <person name="Kyrpides N.C."/>
        </authorList>
    </citation>
    <scope>NUCLEOTIDE SEQUENCE</scope>
    <source>
        <strain evidence="3">DSM 17368 / JCM 12287 / NRRL B-23963</strain>
    </source>
</reference>
<keyword evidence="1" id="KW-1133">Transmembrane helix</keyword>
<dbReference type="Proteomes" id="UP000005631">
    <property type="component" value="Chromosome"/>
</dbReference>
<evidence type="ECO:0000313" key="2">
    <source>
        <dbReference type="EMBL" id="AEV33066.1"/>
    </source>
</evidence>
<organism evidence="2 3">
    <name type="scientific">Owenweeksia hongkongensis (strain DSM 17368 / CIP 108786 / JCM 12287 / NRRL B-23963 / UST20020801)</name>
    <dbReference type="NCBI Taxonomy" id="926562"/>
    <lineage>
        <taxon>Bacteria</taxon>
        <taxon>Pseudomonadati</taxon>
        <taxon>Bacteroidota</taxon>
        <taxon>Flavobacteriia</taxon>
        <taxon>Flavobacteriales</taxon>
        <taxon>Owenweeksiaceae</taxon>
        <taxon>Owenweeksia</taxon>
    </lineage>
</organism>
<evidence type="ECO:0000256" key="1">
    <source>
        <dbReference type="SAM" id="Phobius"/>
    </source>
</evidence>
<dbReference type="KEGG" id="oho:Oweho_2091"/>
<dbReference type="OrthoDB" id="964187at2"/>
<accession>G8R3L0</accession>
<dbReference type="EMBL" id="CP003156">
    <property type="protein sequence ID" value="AEV33066.1"/>
    <property type="molecule type" value="Genomic_DNA"/>
</dbReference>
<evidence type="ECO:0000313" key="3">
    <source>
        <dbReference type="Proteomes" id="UP000005631"/>
    </source>
</evidence>